<keyword evidence="1" id="KW-0812">Transmembrane</keyword>
<dbReference type="EMBL" id="JABXYM010000001">
    <property type="protein sequence ID" value="MCR6097669.1"/>
    <property type="molecule type" value="Genomic_DNA"/>
</dbReference>
<feature type="transmembrane region" description="Helical" evidence="1">
    <location>
        <begin position="20"/>
        <end position="48"/>
    </location>
</feature>
<dbReference type="Proteomes" id="UP001057753">
    <property type="component" value="Unassembled WGS sequence"/>
</dbReference>
<evidence type="ECO:0000313" key="2">
    <source>
        <dbReference type="EMBL" id="MCR6097669.1"/>
    </source>
</evidence>
<proteinExistence type="predicted"/>
<gene>
    <name evidence="2" type="ORF">HXA33_14045</name>
</gene>
<accession>A0A9Q4G0C2</accession>
<feature type="transmembrane region" description="Helical" evidence="1">
    <location>
        <begin position="145"/>
        <end position="171"/>
    </location>
</feature>
<dbReference type="Pfam" id="PF04854">
    <property type="entry name" value="DUF624"/>
    <property type="match status" value="1"/>
</dbReference>
<keyword evidence="1" id="KW-0472">Membrane</keyword>
<dbReference type="InterPro" id="IPR006938">
    <property type="entry name" value="DUF624"/>
</dbReference>
<sequence>MERSWTDTRLYTVTDWIMKLAYINLLWLLFTFIGIVVFGIMPATVALFTVVRQWLEKEGDLPLFKTFFSVFKREFFKANLIGVILAVAGYVLYIDFLYLSVVHGYVHTFLASALVLVTLWFTAMTMFIIPVYVHYDLPFFKYFNYAFIISLINPHIVIFMGLLIAVTYRLFTIIPGLILFFFASAMASIIMWCALLAFKRMEKKKQGLEKTA</sequence>
<comment type="caution">
    <text evidence="2">The sequence shown here is derived from an EMBL/GenBank/DDBJ whole genome shotgun (WGS) entry which is preliminary data.</text>
</comment>
<keyword evidence="3" id="KW-1185">Reference proteome</keyword>
<keyword evidence="1" id="KW-1133">Transmembrane helix</keyword>
<feature type="transmembrane region" description="Helical" evidence="1">
    <location>
        <begin position="78"/>
        <end position="99"/>
    </location>
</feature>
<name>A0A9Q4G0C2_SALAG</name>
<feature type="transmembrane region" description="Helical" evidence="1">
    <location>
        <begin position="105"/>
        <end position="133"/>
    </location>
</feature>
<dbReference type="AlphaFoldDB" id="A0A9Q4G0C2"/>
<dbReference type="RefSeq" id="WP_257822063.1">
    <property type="nucleotide sequence ID" value="NZ_JABXYM010000001.1"/>
</dbReference>
<evidence type="ECO:0000313" key="3">
    <source>
        <dbReference type="Proteomes" id="UP001057753"/>
    </source>
</evidence>
<feature type="transmembrane region" description="Helical" evidence="1">
    <location>
        <begin position="177"/>
        <end position="198"/>
    </location>
</feature>
<organism evidence="2 3">
    <name type="scientific">Salipaludibacillus agaradhaerens</name>
    <name type="common">Bacillus agaradhaerens</name>
    <dbReference type="NCBI Taxonomy" id="76935"/>
    <lineage>
        <taxon>Bacteria</taxon>
        <taxon>Bacillati</taxon>
        <taxon>Bacillota</taxon>
        <taxon>Bacilli</taxon>
        <taxon>Bacillales</taxon>
        <taxon>Bacillaceae</taxon>
    </lineage>
</organism>
<evidence type="ECO:0000256" key="1">
    <source>
        <dbReference type="SAM" id="Phobius"/>
    </source>
</evidence>
<protein>
    <submittedName>
        <fullName evidence="2">YesL family protein</fullName>
    </submittedName>
</protein>
<reference evidence="2" key="1">
    <citation type="submission" date="2020-06" db="EMBL/GenBank/DDBJ databases">
        <title>Insight into the genomes of haloalkaliphilic bacilli from Kenyan soda lakes.</title>
        <authorList>
            <person name="Mwirichia R."/>
            <person name="Villamizar G.C."/>
            <person name="Poehlein A."/>
            <person name="Mugweru J."/>
            <person name="Kipnyargis A."/>
            <person name="Kiplimo D."/>
            <person name="Orwa P."/>
            <person name="Daniel R."/>
        </authorList>
    </citation>
    <scope>NUCLEOTIDE SEQUENCE</scope>
    <source>
        <strain evidence="2">B1096_S55</strain>
    </source>
</reference>